<accession>A0ABY6B7S0</accession>
<sequence>MSLSFGRIPAAAAAGTAPAARLIQPGLFTGDRGQVSQGRTQRGALPPVKIPGCPASARPARKVFNLAAIAIALLGLPTTTIASTRFVSPTGQDVGGCTSAAAPCRTISYGISQMSGGDTLIVGNGTYTEPNAIRHVPSGNSGPDGIPRTPDDVYTRVRAESDFGVLIDGSQWPDTYIFGLRLSGKHFIEVRGFRFYTSQAHQNSGPMSLDSSTHIKIIRNGFGYAGVTGNVAAAGAGPDTDYVLFEENFAFGGARYMFLNYWATHSVFRRNVARNDYWNGTLQAAAFTNYDSTDTVWQNNIAIDSNVGCCTGHSGLYAAFFNENKTDHAPDTSQEFHGNIVLNYKSIYGAHLDWVTSGTRHLTDNLWWDSNGGYCGEQGDGLAASWPVVTHLTSGAHTGIYDPPNGGCMRGTGFAINQNLANQVVDSIFVNNQSFGVAGFVHGNHNAYFGNGAPYGGAQPSPGAGDVTTHNIVYSPTNPGGSLRFLPRGPEDASPLATAGTAGGRIGARLLWKIGVDGTLYGEPGWNVERSPQNGYGRPEDRLWPFPNEAVIKAEFAAYSGGGLPGARGFAAPGLGLYGGPRTLSSYIWEYLGSPCPSSACSVEAIFADGFED</sequence>
<dbReference type="EMBL" id="CP104694">
    <property type="protein sequence ID" value="UXI66143.1"/>
    <property type="molecule type" value="Genomic_DNA"/>
</dbReference>
<evidence type="ECO:0008006" key="4">
    <source>
        <dbReference type="Google" id="ProtNLM"/>
    </source>
</evidence>
<proteinExistence type="predicted"/>
<protein>
    <recommendedName>
        <fullName evidence="4">Parallel beta helix pectate lyase-like protein</fullName>
    </recommendedName>
</protein>
<dbReference type="Gene3D" id="2.160.20.10">
    <property type="entry name" value="Single-stranded right-handed beta-helix, Pectin lyase-like"/>
    <property type="match status" value="1"/>
</dbReference>
<dbReference type="RefSeq" id="WP_261693128.1">
    <property type="nucleotide sequence ID" value="NZ_CP104694.1"/>
</dbReference>
<dbReference type="InterPro" id="IPR011050">
    <property type="entry name" value="Pectin_lyase_fold/virulence"/>
</dbReference>
<dbReference type="Proteomes" id="UP001064632">
    <property type="component" value="Chromosome"/>
</dbReference>
<evidence type="ECO:0000313" key="3">
    <source>
        <dbReference type="Proteomes" id="UP001064632"/>
    </source>
</evidence>
<gene>
    <name evidence="2" type="ORF">N4264_15450</name>
</gene>
<dbReference type="SUPFAM" id="SSF51126">
    <property type="entry name" value="Pectin lyase-like"/>
    <property type="match status" value="1"/>
</dbReference>
<dbReference type="InterPro" id="IPR012334">
    <property type="entry name" value="Pectin_lyas_fold"/>
</dbReference>
<organism evidence="2 3">
    <name type="scientific">Tahibacter amnicola</name>
    <dbReference type="NCBI Taxonomy" id="2976241"/>
    <lineage>
        <taxon>Bacteria</taxon>
        <taxon>Pseudomonadati</taxon>
        <taxon>Pseudomonadota</taxon>
        <taxon>Gammaproteobacteria</taxon>
        <taxon>Lysobacterales</taxon>
        <taxon>Rhodanobacteraceae</taxon>
        <taxon>Tahibacter</taxon>
    </lineage>
</organism>
<keyword evidence="3" id="KW-1185">Reference proteome</keyword>
<feature type="region of interest" description="Disordered" evidence="1">
    <location>
        <begin position="30"/>
        <end position="49"/>
    </location>
</feature>
<reference evidence="2" key="1">
    <citation type="submission" date="2022-09" db="EMBL/GenBank/DDBJ databases">
        <title>Tahibacter sp. nov., isolated from a fresh water.</title>
        <authorList>
            <person name="Baek J.H."/>
            <person name="Lee J.K."/>
            <person name="Kim J.M."/>
            <person name="Jeon C.O."/>
        </authorList>
    </citation>
    <scope>NUCLEOTIDE SEQUENCE</scope>
    <source>
        <strain evidence="2">W38</strain>
    </source>
</reference>
<evidence type="ECO:0000313" key="2">
    <source>
        <dbReference type="EMBL" id="UXI66143.1"/>
    </source>
</evidence>
<name>A0ABY6B7S0_9GAMM</name>
<evidence type="ECO:0000256" key="1">
    <source>
        <dbReference type="SAM" id="MobiDB-lite"/>
    </source>
</evidence>